<keyword evidence="3 6" id="KW-0645">Protease</keyword>
<evidence type="ECO:0000256" key="3">
    <source>
        <dbReference type="ARBA" id="ARBA00022670"/>
    </source>
</evidence>
<comment type="similarity">
    <text evidence="1 6">Belongs to the peptidase S10 family.</text>
</comment>
<keyword evidence="2 6" id="KW-0121">Carboxypeptidase</keyword>
<dbReference type="Gene3D" id="3.40.50.1820">
    <property type="entry name" value="alpha/beta hydrolase"/>
    <property type="match status" value="1"/>
</dbReference>
<dbReference type="InterPro" id="IPR018202">
    <property type="entry name" value="Ser_caboxypep_ser_AS"/>
</dbReference>
<dbReference type="PROSITE" id="PS00560">
    <property type="entry name" value="CARBOXYPEPT_SER_HIS"/>
    <property type="match status" value="1"/>
</dbReference>
<organism evidence="7 8">
    <name type="scientific">Cristinia sonorae</name>
    <dbReference type="NCBI Taxonomy" id="1940300"/>
    <lineage>
        <taxon>Eukaryota</taxon>
        <taxon>Fungi</taxon>
        <taxon>Dikarya</taxon>
        <taxon>Basidiomycota</taxon>
        <taxon>Agaricomycotina</taxon>
        <taxon>Agaricomycetes</taxon>
        <taxon>Agaricomycetidae</taxon>
        <taxon>Agaricales</taxon>
        <taxon>Pleurotineae</taxon>
        <taxon>Stephanosporaceae</taxon>
        <taxon>Cristinia</taxon>
    </lineage>
</organism>
<dbReference type="GO" id="GO:0004185">
    <property type="term" value="F:serine-type carboxypeptidase activity"/>
    <property type="evidence" value="ECO:0007669"/>
    <property type="project" value="UniProtKB-UniRule"/>
</dbReference>
<dbReference type="InterPro" id="IPR001563">
    <property type="entry name" value="Peptidase_S10"/>
</dbReference>
<dbReference type="Proteomes" id="UP000813824">
    <property type="component" value="Unassembled WGS sequence"/>
</dbReference>
<reference evidence="7" key="1">
    <citation type="journal article" date="2021" name="New Phytol.">
        <title>Evolutionary innovations through gain and loss of genes in the ectomycorrhizal Boletales.</title>
        <authorList>
            <person name="Wu G."/>
            <person name="Miyauchi S."/>
            <person name="Morin E."/>
            <person name="Kuo A."/>
            <person name="Drula E."/>
            <person name="Varga T."/>
            <person name="Kohler A."/>
            <person name="Feng B."/>
            <person name="Cao Y."/>
            <person name="Lipzen A."/>
            <person name="Daum C."/>
            <person name="Hundley H."/>
            <person name="Pangilinan J."/>
            <person name="Johnson J."/>
            <person name="Barry K."/>
            <person name="LaButti K."/>
            <person name="Ng V."/>
            <person name="Ahrendt S."/>
            <person name="Min B."/>
            <person name="Choi I.G."/>
            <person name="Park H."/>
            <person name="Plett J.M."/>
            <person name="Magnuson J."/>
            <person name="Spatafora J.W."/>
            <person name="Nagy L.G."/>
            <person name="Henrissat B."/>
            <person name="Grigoriev I.V."/>
            <person name="Yang Z.L."/>
            <person name="Xu J."/>
            <person name="Martin F.M."/>
        </authorList>
    </citation>
    <scope>NUCLEOTIDE SEQUENCE</scope>
    <source>
        <strain evidence="7">KKN 215</strain>
    </source>
</reference>
<protein>
    <recommendedName>
        <fullName evidence="6">Carboxypeptidase</fullName>
        <ecNumber evidence="6">3.4.16.-</ecNumber>
    </recommendedName>
</protein>
<dbReference type="EC" id="3.4.16.-" evidence="6"/>
<gene>
    <name evidence="7" type="ORF">BXZ70DRAFT_896492</name>
</gene>
<evidence type="ECO:0000256" key="4">
    <source>
        <dbReference type="ARBA" id="ARBA00022801"/>
    </source>
</evidence>
<sequence length="553" mass="60613">MRSSSFLFACVALPIALASPASEYQTVLSELGGFEHLSESLHNSFTHAAEQAKKVLKDSQEKVDTWITGGQKFVKQNGLVYELVTLPTFPDHQLRVTDPDICDPKVKQHSGYLDISDGKHLFFWFFESRTSPKSAPVTLWLNGGPGCSSMAGLLFENGPCQIADDGKNVTYNKHSWNSHSNMIFLDQPVNVGYSYSSDGSTVNNTPVAAEDVYAFLELFFSKYPEYADAPFHVAAESYGGTYAPHIASVIHAKNTKLKATANAPTPRPKHINLASIILANGLTEPRTQFGTIPDYVCNGPFPVYAPDGAECAALRTKVPTCQRLIQSCYDFNSRWTCVPALAYCNSQLMGPLQQTGLNLYDVRKKCDRSKDGDLCYRQMSWVETYLNKPDIKKTLGVPSEVEFQSCNIGINQAFFGQGDGAKNSAILIPSLIEDGIRMLVYAGNADAMCNYIGNEAWVSNLEHTFHEEFSKAKPIPWVTLDSGKIAGEVRSAGGDGFTAGNVTFVQVYDAGHMVPYDQPEAAQDLFTRWILDVPLTLNATAAASVLHIPFGGF</sequence>
<evidence type="ECO:0000256" key="6">
    <source>
        <dbReference type="RuleBase" id="RU361156"/>
    </source>
</evidence>
<dbReference type="PRINTS" id="PR00724">
    <property type="entry name" value="CRBOXYPTASEC"/>
</dbReference>
<dbReference type="AlphaFoldDB" id="A0A8K0UJL4"/>
<proteinExistence type="inferred from homology"/>
<evidence type="ECO:0000256" key="5">
    <source>
        <dbReference type="ARBA" id="ARBA00023180"/>
    </source>
</evidence>
<comment type="caution">
    <text evidence="7">The sequence shown here is derived from an EMBL/GenBank/DDBJ whole genome shotgun (WGS) entry which is preliminary data.</text>
</comment>
<dbReference type="PANTHER" id="PTHR11802">
    <property type="entry name" value="SERINE PROTEASE FAMILY S10 SERINE CARBOXYPEPTIDASE"/>
    <property type="match status" value="1"/>
</dbReference>
<keyword evidence="5" id="KW-0325">Glycoprotein</keyword>
<feature type="chain" id="PRO_5035488403" description="Carboxypeptidase" evidence="6">
    <location>
        <begin position="19"/>
        <end position="553"/>
    </location>
</feature>
<dbReference type="OrthoDB" id="443318at2759"/>
<dbReference type="SUPFAM" id="SSF53474">
    <property type="entry name" value="alpha/beta-Hydrolases"/>
    <property type="match status" value="1"/>
</dbReference>
<keyword evidence="6" id="KW-0732">Signal</keyword>
<evidence type="ECO:0000313" key="8">
    <source>
        <dbReference type="Proteomes" id="UP000813824"/>
    </source>
</evidence>
<name>A0A8K0UJL4_9AGAR</name>
<feature type="signal peptide" evidence="6">
    <location>
        <begin position="1"/>
        <end position="18"/>
    </location>
</feature>
<dbReference type="GO" id="GO:0006508">
    <property type="term" value="P:proteolysis"/>
    <property type="evidence" value="ECO:0007669"/>
    <property type="project" value="UniProtKB-KW"/>
</dbReference>
<evidence type="ECO:0000256" key="2">
    <source>
        <dbReference type="ARBA" id="ARBA00022645"/>
    </source>
</evidence>
<evidence type="ECO:0000313" key="7">
    <source>
        <dbReference type="EMBL" id="KAH8094750.1"/>
    </source>
</evidence>
<dbReference type="PANTHER" id="PTHR11802:SF452">
    <property type="entry name" value="CARBOXYPEPTIDASE"/>
    <property type="match status" value="1"/>
</dbReference>
<dbReference type="InterPro" id="IPR029058">
    <property type="entry name" value="AB_hydrolase_fold"/>
</dbReference>
<dbReference type="GO" id="GO:0000324">
    <property type="term" value="C:fungal-type vacuole"/>
    <property type="evidence" value="ECO:0007669"/>
    <property type="project" value="TreeGrafter"/>
</dbReference>
<dbReference type="EMBL" id="JAEVFJ010000025">
    <property type="protein sequence ID" value="KAH8094750.1"/>
    <property type="molecule type" value="Genomic_DNA"/>
</dbReference>
<dbReference type="PROSITE" id="PS00131">
    <property type="entry name" value="CARBOXYPEPT_SER_SER"/>
    <property type="match status" value="1"/>
</dbReference>
<evidence type="ECO:0000256" key="1">
    <source>
        <dbReference type="ARBA" id="ARBA00009431"/>
    </source>
</evidence>
<keyword evidence="8" id="KW-1185">Reference proteome</keyword>
<dbReference type="Gene3D" id="1.10.287.410">
    <property type="match status" value="1"/>
</dbReference>
<dbReference type="InterPro" id="IPR033124">
    <property type="entry name" value="Ser_caboxypep_his_AS"/>
</dbReference>
<dbReference type="Pfam" id="PF00450">
    <property type="entry name" value="Peptidase_S10"/>
    <property type="match status" value="1"/>
</dbReference>
<accession>A0A8K0UJL4</accession>
<keyword evidence="4 6" id="KW-0378">Hydrolase</keyword>